<feature type="compositionally biased region" description="Low complexity" evidence="1">
    <location>
        <begin position="135"/>
        <end position="144"/>
    </location>
</feature>
<dbReference type="AlphaFoldDB" id="A0A699H9E2"/>
<feature type="region of interest" description="Disordered" evidence="1">
    <location>
        <begin position="500"/>
        <end position="525"/>
    </location>
</feature>
<evidence type="ECO:0000256" key="1">
    <source>
        <dbReference type="SAM" id="MobiDB-lite"/>
    </source>
</evidence>
<sequence>MAALVISISSDVSVESVRSSFSRVILIGSIFVEVLVALEVGGAAVASPSRVLEVDTHSSSEADPLESSPPPISVAPMVSPFLCSNDSELDTEIPERNVSPTTSTLEIPTAPILPAPSEFPLAHALRYTSHHLDHFTSGSSSSHSFSDHSLPRKSSSDHSLSGHTPPDTTDADSSTPQRFVHPPLARTPRYYVVDFDPEEDLEDDQADYPTDGRDGNDEPSDDHDDDDTDDEDPEEDPFEDEEDDEEEEEHLAPADSSTVPIIDPVLPAGDTETLEADEPTHTPGSPIIIPLSQTRPPLGYRAAKIKMRALLPSTSRMTNIPKANMSPQKRAFLTTPALGFENGESFAAGAARQPGPTKSDLRRYRVEQVGYGITDTWNKIVDTLMEIAPTTLEGVNERVTELDTTVRQRTDEFEIRFEEAHDDRALLRARVNTLFRDRPNHRRAAMLMDREAMDIMYGYQCCYKMAPKKRTTRATPATTTITYAQLQALIDQGVDAALAERDADRSRNGDNSNDSGTGGRRQMTTPRECTYTDFLKCQPTSFQGTEGVI</sequence>
<gene>
    <name evidence="2" type="ORF">Tci_349097</name>
</gene>
<evidence type="ECO:0000313" key="2">
    <source>
        <dbReference type="EMBL" id="GEX77122.1"/>
    </source>
</evidence>
<feature type="non-terminal residue" evidence="2">
    <location>
        <position position="549"/>
    </location>
</feature>
<evidence type="ECO:0008006" key="3">
    <source>
        <dbReference type="Google" id="ProtNLM"/>
    </source>
</evidence>
<feature type="compositionally biased region" description="Low complexity" evidence="1">
    <location>
        <begin position="164"/>
        <end position="176"/>
    </location>
</feature>
<dbReference type="EMBL" id="BKCJ010129007">
    <property type="protein sequence ID" value="GEX77122.1"/>
    <property type="molecule type" value="Genomic_DNA"/>
</dbReference>
<proteinExistence type="predicted"/>
<accession>A0A699H9E2</accession>
<organism evidence="2">
    <name type="scientific">Tanacetum cinerariifolium</name>
    <name type="common">Dalmatian daisy</name>
    <name type="synonym">Chrysanthemum cinerariifolium</name>
    <dbReference type="NCBI Taxonomy" id="118510"/>
    <lineage>
        <taxon>Eukaryota</taxon>
        <taxon>Viridiplantae</taxon>
        <taxon>Streptophyta</taxon>
        <taxon>Embryophyta</taxon>
        <taxon>Tracheophyta</taxon>
        <taxon>Spermatophyta</taxon>
        <taxon>Magnoliopsida</taxon>
        <taxon>eudicotyledons</taxon>
        <taxon>Gunneridae</taxon>
        <taxon>Pentapetalae</taxon>
        <taxon>asterids</taxon>
        <taxon>campanulids</taxon>
        <taxon>Asterales</taxon>
        <taxon>Asteraceae</taxon>
        <taxon>Asteroideae</taxon>
        <taxon>Anthemideae</taxon>
        <taxon>Anthemidinae</taxon>
        <taxon>Tanacetum</taxon>
    </lineage>
</organism>
<feature type="compositionally biased region" description="Acidic residues" evidence="1">
    <location>
        <begin position="195"/>
        <end position="206"/>
    </location>
</feature>
<feature type="compositionally biased region" description="Acidic residues" evidence="1">
    <location>
        <begin position="217"/>
        <end position="249"/>
    </location>
</feature>
<protein>
    <recommendedName>
        <fullName evidence="3">Reverse transcriptase domain-containing protein</fullName>
    </recommendedName>
</protein>
<comment type="caution">
    <text evidence="2">The sequence shown here is derived from an EMBL/GenBank/DDBJ whole genome shotgun (WGS) entry which is preliminary data.</text>
</comment>
<feature type="region of interest" description="Disordered" evidence="1">
    <location>
        <begin position="135"/>
        <end position="293"/>
    </location>
</feature>
<name>A0A699H9E2_TANCI</name>
<reference evidence="2" key="1">
    <citation type="journal article" date="2019" name="Sci. Rep.">
        <title>Draft genome of Tanacetum cinerariifolium, the natural source of mosquito coil.</title>
        <authorList>
            <person name="Yamashiro T."/>
            <person name="Shiraishi A."/>
            <person name="Satake H."/>
            <person name="Nakayama K."/>
        </authorList>
    </citation>
    <scope>NUCLEOTIDE SEQUENCE</scope>
</reference>
<feature type="compositionally biased region" description="Basic and acidic residues" evidence="1">
    <location>
        <begin position="145"/>
        <end position="156"/>
    </location>
</feature>